<dbReference type="SUPFAM" id="SSF53098">
    <property type="entry name" value="Ribonuclease H-like"/>
    <property type="match status" value="1"/>
</dbReference>
<evidence type="ECO:0000256" key="11">
    <source>
        <dbReference type="ARBA" id="ARBA00023172"/>
    </source>
</evidence>
<dbReference type="InterPro" id="IPR050951">
    <property type="entry name" value="Retrovirus_Pol_polyprotein"/>
</dbReference>
<evidence type="ECO:0000256" key="10">
    <source>
        <dbReference type="ARBA" id="ARBA00023125"/>
    </source>
</evidence>
<dbReference type="InterPro" id="IPR036397">
    <property type="entry name" value="RNaseH_sf"/>
</dbReference>
<keyword evidence="2" id="KW-0479">Metal-binding</keyword>
<evidence type="ECO:0000256" key="4">
    <source>
        <dbReference type="ARBA" id="ARBA00022801"/>
    </source>
</evidence>
<dbReference type="GO" id="GO:0003677">
    <property type="term" value="F:DNA binding"/>
    <property type="evidence" value="ECO:0007669"/>
    <property type="project" value="UniProtKB-KW"/>
</dbReference>
<dbReference type="GO" id="GO:0003887">
    <property type="term" value="F:DNA-directed DNA polymerase activity"/>
    <property type="evidence" value="ECO:0007669"/>
    <property type="project" value="UniProtKB-KW"/>
</dbReference>
<dbReference type="Pfam" id="PF17921">
    <property type="entry name" value="Integrase_H2C2"/>
    <property type="match status" value="1"/>
</dbReference>
<evidence type="ECO:0000256" key="6">
    <source>
        <dbReference type="ARBA" id="ARBA00022884"/>
    </source>
</evidence>
<dbReference type="InterPro" id="IPR041588">
    <property type="entry name" value="Integrase_H2C2"/>
</dbReference>
<dbReference type="AlphaFoldDB" id="A0A9Q3K4V9"/>
<keyword evidence="9" id="KW-0239">DNA-directed DNA polymerase</keyword>
<dbReference type="FunFam" id="1.10.340.70:FF:000001">
    <property type="entry name" value="Retrovirus-related Pol polyprotein from transposon gypsy-like Protein"/>
    <property type="match status" value="1"/>
</dbReference>
<keyword evidence="3" id="KW-0064">Aspartyl protease</keyword>
<evidence type="ECO:0000256" key="5">
    <source>
        <dbReference type="ARBA" id="ARBA00022842"/>
    </source>
</evidence>
<keyword evidence="6" id="KW-0694">RNA-binding</keyword>
<protein>
    <recommendedName>
        <fullName evidence="12">Integrase catalytic domain-containing protein</fullName>
    </recommendedName>
</protein>
<sequence>MLCQLLNRDCKDNSLIHSLDKVRKKSYDEGRSHLLDGIIYHRTKHTCVMTAVDRSLINLVLNGFHDSSFSGHLSEDRTRENVKTCIWWSMWPKDVAEYCKTCDRCQKANKSTGKRLGNMIKIQEPSRPWQIVHMAWVTGLPPGGDISYNACLVIVDRFSKTSIFLPCHKDYTAMDTALLIWNRVVSWTGIFKNIISDRAPKFTSELWTNFHQLFGTKLSFSTAYHPQTDALELAYKTSIHESTNQTPAILEKGWKPKLPQDSLGKDLIEIHPTAAILKGMLDKARKRAVRCMEDSFAYAKDKWNKSHATPDFKVGDLVLVSTTSFNNIKGCKKLKDSFSGPFVIKALHGENAVEVELSEELSNKHPTFPVSLIEPYKSSDAESFPLRNKVPHVTPCIDSSASKKITKVLKERKLRTNKVREYLVR</sequence>
<comment type="caution">
    <text evidence="13">The sequence shown here is derived from an EMBL/GenBank/DDBJ whole genome shotgun (WGS) entry which is preliminary data.</text>
</comment>
<dbReference type="OrthoDB" id="3158924at2759"/>
<evidence type="ECO:0000256" key="1">
    <source>
        <dbReference type="ARBA" id="ARBA00022670"/>
    </source>
</evidence>
<keyword evidence="4" id="KW-0378">Hydrolase</keyword>
<dbReference type="Gene3D" id="1.10.340.70">
    <property type="match status" value="1"/>
</dbReference>
<evidence type="ECO:0000256" key="7">
    <source>
        <dbReference type="ARBA" id="ARBA00022908"/>
    </source>
</evidence>
<name>A0A9Q3K4V9_9BASI</name>
<dbReference type="GO" id="GO:0005634">
    <property type="term" value="C:nucleus"/>
    <property type="evidence" value="ECO:0007669"/>
    <property type="project" value="UniProtKB-ARBA"/>
</dbReference>
<keyword evidence="9" id="KW-0548">Nucleotidyltransferase</keyword>
<feature type="domain" description="Integrase catalytic" evidence="12">
    <location>
        <begin position="124"/>
        <end position="230"/>
    </location>
</feature>
<evidence type="ECO:0000256" key="8">
    <source>
        <dbReference type="ARBA" id="ARBA00022918"/>
    </source>
</evidence>
<dbReference type="GO" id="GO:0046872">
    <property type="term" value="F:metal ion binding"/>
    <property type="evidence" value="ECO:0007669"/>
    <property type="project" value="UniProtKB-KW"/>
</dbReference>
<dbReference type="GO" id="GO:0004190">
    <property type="term" value="F:aspartic-type endopeptidase activity"/>
    <property type="evidence" value="ECO:0007669"/>
    <property type="project" value="UniProtKB-KW"/>
</dbReference>
<reference evidence="13" key="1">
    <citation type="submission" date="2021-03" db="EMBL/GenBank/DDBJ databases">
        <title>Draft genome sequence of rust myrtle Austropuccinia psidii MF-1, a brazilian biotype.</title>
        <authorList>
            <person name="Quecine M.C."/>
            <person name="Pachon D.M.R."/>
            <person name="Bonatelli M.L."/>
            <person name="Correr F.H."/>
            <person name="Franceschini L.M."/>
            <person name="Leite T.F."/>
            <person name="Margarido G.R.A."/>
            <person name="Almeida C.A."/>
            <person name="Ferrarezi J.A."/>
            <person name="Labate C.A."/>
        </authorList>
    </citation>
    <scope>NUCLEOTIDE SEQUENCE</scope>
    <source>
        <strain evidence="13">MF-1</strain>
    </source>
</reference>
<keyword evidence="9" id="KW-0808">Transferase</keyword>
<keyword evidence="5" id="KW-0460">Magnesium</keyword>
<evidence type="ECO:0000256" key="2">
    <source>
        <dbReference type="ARBA" id="ARBA00022723"/>
    </source>
</evidence>
<evidence type="ECO:0000313" key="13">
    <source>
        <dbReference type="EMBL" id="MBW0574950.1"/>
    </source>
</evidence>
<dbReference type="InterPro" id="IPR056924">
    <property type="entry name" value="SH3_Tf2-1"/>
</dbReference>
<evidence type="ECO:0000313" key="14">
    <source>
        <dbReference type="Proteomes" id="UP000765509"/>
    </source>
</evidence>
<evidence type="ECO:0000256" key="9">
    <source>
        <dbReference type="ARBA" id="ARBA00022932"/>
    </source>
</evidence>
<keyword evidence="14" id="KW-1185">Reference proteome</keyword>
<gene>
    <name evidence="13" type="ORF">O181_114665</name>
</gene>
<dbReference type="GO" id="GO:0006310">
    <property type="term" value="P:DNA recombination"/>
    <property type="evidence" value="ECO:0007669"/>
    <property type="project" value="UniProtKB-KW"/>
</dbReference>
<keyword evidence="8" id="KW-0695">RNA-directed DNA polymerase</keyword>
<dbReference type="Proteomes" id="UP000765509">
    <property type="component" value="Unassembled WGS sequence"/>
</dbReference>
<dbReference type="PANTHER" id="PTHR37984:SF5">
    <property type="entry name" value="PROTEIN NYNRIN-LIKE"/>
    <property type="match status" value="1"/>
</dbReference>
<dbReference type="Pfam" id="PF24626">
    <property type="entry name" value="SH3_Tf2-1"/>
    <property type="match status" value="1"/>
</dbReference>
<dbReference type="GO" id="GO:0003964">
    <property type="term" value="F:RNA-directed DNA polymerase activity"/>
    <property type="evidence" value="ECO:0007669"/>
    <property type="project" value="UniProtKB-KW"/>
</dbReference>
<dbReference type="GO" id="GO:0003723">
    <property type="term" value="F:RNA binding"/>
    <property type="evidence" value="ECO:0007669"/>
    <property type="project" value="UniProtKB-KW"/>
</dbReference>
<evidence type="ECO:0000259" key="12">
    <source>
        <dbReference type="PROSITE" id="PS50994"/>
    </source>
</evidence>
<dbReference type="InterPro" id="IPR001584">
    <property type="entry name" value="Integrase_cat-core"/>
</dbReference>
<evidence type="ECO:0000256" key="3">
    <source>
        <dbReference type="ARBA" id="ARBA00022750"/>
    </source>
</evidence>
<keyword evidence="7" id="KW-0229">DNA integration</keyword>
<dbReference type="InterPro" id="IPR012337">
    <property type="entry name" value="RNaseH-like_sf"/>
</dbReference>
<dbReference type="GO" id="GO:0015074">
    <property type="term" value="P:DNA integration"/>
    <property type="evidence" value="ECO:0007669"/>
    <property type="project" value="UniProtKB-KW"/>
</dbReference>
<dbReference type="GO" id="GO:0006508">
    <property type="term" value="P:proteolysis"/>
    <property type="evidence" value="ECO:0007669"/>
    <property type="project" value="UniProtKB-KW"/>
</dbReference>
<dbReference type="PROSITE" id="PS50994">
    <property type="entry name" value="INTEGRASE"/>
    <property type="match status" value="1"/>
</dbReference>
<dbReference type="Gene3D" id="3.30.420.10">
    <property type="entry name" value="Ribonuclease H-like superfamily/Ribonuclease H"/>
    <property type="match status" value="1"/>
</dbReference>
<keyword evidence="11" id="KW-0233">DNA recombination</keyword>
<dbReference type="PANTHER" id="PTHR37984">
    <property type="entry name" value="PROTEIN CBG26694"/>
    <property type="match status" value="1"/>
</dbReference>
<proteinExistence type="predicted"/>
<keyword evidence="1" id="KW-0645">Protease</keyword>
<accession>A0A9Q3K4V9</accession>
<keyword evidence="10" id="KW-0238">DNA-binding</keyword>
<organism evidence="13 14">
    <name type="scientific">Austropuccinia psidii MF-1</name>
    <dbReference type="NCBI Taxonomy" id="1389203"/>
    <lineage>
        <taxon>Eukaryota</taxon>
        <taxon>Fungi</taxon>
        <taxon>Dikarya</taxon>
        <taxon>Basidiomycota</taxon>
        <taxon>Pucciniomycotina</taxon>
        <taxon>Pucciniomycetes</taxon>
        <taxon>Pucciniales</taxon>
        <taxon>Sphaerophragmiaceae</taxon>
        <taxon>Austropuccinia</taxon>
    </lineage>
</organism>
<dbReference type="EMBL" id="AVOT02095266">
    <property type="protein sequence ID" value="MBW0574950.1"/>
    <property type="molecule type" value="Genomic_DNA"/>
</dbReference>